<dbReference type="SUPFAM" id="SSF51395">
    <property type="entry name" value="FMN-linked oxidoreductases"/>
    <property type="match status" value="1"/>
</dbReference>
<accession>A0A0J6WY00</accession>
<dbReference type="InterPro" id="IPR013785">
    <property type="entry name" value="Aldolase_TIM"/>
</dbReference>
<dbReference type="FunCoup" id="A0A0J6WY00">
    <property type="interactions" value="173"/>
</dbReference>
<evidence type="ECO:0000256" key="3">
    <source>
        <dbReference type="ARBA" id="ARBA00022643"/>
    </source>
</evidence>
<organism evidence="7 8">
    <name type="scientific">Megasphaera cerevisiae DSM 20462</name>
    <dbReference type="NCBI Taxonomy" id="1122219"/>
    <lineage>
        <taxon>Bacteria</taxon>
        <taxon>Bacillati</taxon>
        <taxon>Bacillota</taxon>
        <taxon>Negativicutes</taxon>
        <taxon>Veillonellales</taxon>
        <taxon>Veillonellaceae</taxon>
        <taxon>Megasphaera</taxon>
    </lineage>
</organism>
<proteinExistence type="predicted"/>
<evidence type="ECO:0000256" key="2">
    <source>
        <dbReference type="ARBA" id="ARBA00022630"/>
    </source>
</evidence>
<reference evidence="7 8" key="1">
    <citation type="submission" date="2015-06" db="EMBL/GenBank/DDBJ databases">
        <title>Draft genome sequence of beer spoilage bacterium Megasphaera cerevisiae type strain 20462.</title>
        <authorList>
            <person name="Kutumbaka K."/>
            <person name="Pasmowitz J."/>
            <person name="Mategko J."/>
            <person name="Reyes D."/>
            <person name="Friedrich A."/>
            <person name="Han S."/>
            <person name="Martens-Habbena W."/>
            <person name="Neal-McKinney J."/>
            <person name="Janagama H.K."/>
            <person name="Nadala C."/>
            <person name="Samadpour M."/>
        </authorList>
    </citation>
    <scope>NUCLEOTIDE SEQUENCE [LARGE SCALE GENOMIC DNA]</scope>
    <source>
        <strain evidence="7 8">DSM 20462</strain>
    </source>
</reference>
<protein>
    <submittedName>
        <fullName evidence="7">NADH oxidase</fullName>
    </submittedName>
</protein>
<dbReference type="GO" id="GO:0010181">
    <property type="term" value="F:FMN binding"/>
    <property type="evidence" value="ECO:0007669"/>
    <property type="project" value="InterPro"/>
</dbReference>
<keyword evidence="4" id="KW-0521">NADP</keyword>
<dbReference type="Gene3D" id="3.20.20.70">
    <property type="entry name" value="Aldolase class I"/>
    <property type="match status" value="1"/>
</dbReference>
<evidence type="ECO:0000256" key="1">
    <source>
        <dbReference type="ARBA" id="ARBA00001917"/>
    </source>
</evidence>
<comment type="cofactor">
    <cofactor evidence="1">
        <name>FMN</name>
        <dbReference type="ChEBI" id="CHEBI:58210"/>
    </cofactor>
</comment>
<sequence>MNLKDPISMHALTLTNRLVMPPMATNKSDNGVVTEALCQHYEARARGGYIGLIITEHSYVDVQGKASPQQISIASDEAIEGLHTLTDAVHHVGSTKIIAQLNHAGAAADLAGTGLMTVGPSAIVIQHPWKKDLPVPHELTKAEISEIAGKFAAAAGRAKKAGYDGVEIHSAHGYLLNQFYSPLTNVRHDEYGGGSVENRTRFHVEVIEAVRRAVGSDFTVAVRLGGADFMEGGSTIADSVAAAAIFERAGVDFIDMSGGMCGYVRKDKTGPGYFSDMTAAVKKAVSIPVILTGGITTREAAEQLLQAQAADLIGVGRALLQDPLWGQKNMQ</sequence>
<dbReference type="Pfam" id="PF00724">
    <property type="entry name" value="Oxidored_FMN"/>
    <property type="match status" value="1"/>
</dbReference>
<keyword evidence="8" id="KW-1185">Reference proteome</keyword>
<dbReference type="PATRIC" id="fig|1122219.3.peg.746"/>
<dbReference type="EMBL" id="LEKT01000016">
    <property type="protein sequence ID" value="KMO86732.1"/>
    <property type="molecule type" value="Genomic_DNA"/>
</dbReference>
<dbReference type="InterPro" id="IPR001155">
    <property type="entry name" value="OxRdtase_FMN_N"/>
</dbReference>
<keyword evidence="3" id="KW-0288">FMN</keyword>
<dbReference type="STRING" id="39029.BSR42_05975"/>
<dbReference type="RefSeq" id="WP_048514003.1">
    <property type="nucleotide sequence ID" value="NZ_FUXD01000022.1"/>
</dbReference>
<comment type="caution">
    <text evidence="7">The sequence shown here is derived from an EMBL/GenBank/DDBJ whole genome shotgun (WGS) entry which is preliminary data.</text>
</comment>
<dbReference type="AlphaFoldDB" id="A0A0J6WY00"/>
<gene>
    <name evidence="7" type="ORF">AB840_06365</name>
</gene>
<feature type="domain" description="NADH:flavin oxidoreductase/NADH oxidase N-terminal" evidence="6">
    <location>
        <begin position="5"/>
        <end position="328"/>
    </location>
</feature>
<keyword evidence="5" id="KW-0560">Oxidoreductase</keyword>
<evidence type="ECO:0000259" key="6">
    <source>
        <dbReference type="Pfam" id="PF00724"/>
    </source>
</evidence>
<dbReference type="OrthoDB" id="9772736at2"/>
<evidence type="ECO:0000256" key="4">
    <source>
        <dbReference type="ARBA" id="ARBA00022857"/>
    </source>
</evidence>
<keyword evidence="2" id="KW-0285">Flavoprotein</keyword>
<dbReference type="PANTHER" id="PTHR43303:SF4">
    <property type="entry name" value="NADPH DEHYDROGENASE C23G7.10C-RELATED"/>
    <property type="match status" value="1"/>
</dbReference>
<dbReference type="InterPro" id="IPR044152">
    <property type="entry name" value="YqjM-like"/>
</dbReference>
<evidence type="ECO:0000313" key="8">
    <source>
        <dbReference type="Proteomes" id="UP000036503"/>
    </source>
</evidence>
<dbReference type="GO" id="GO:0003959">
    <property type="term" value="F:NADPH dehydrogenase activity"/>
    <property type="evidence" value="ECO:0007669"/>
    <property type="project" value="InterPro"/>
</dbReference>
<name>A0A0J6WY00_9FIRM</name>
<dbReference type="InParanoid" id="A0A0J6WY00"/>
<evidence type="ECO:0000256" key="5">
    <source>
        <dbReference type="ARBA" id="ARBA00023002"/>
    </source>
</evidence>
<dbReference type="CDD" id="cd02803">
    <property type="entry name" value="OYE_like_FMN_family"/>
    <property type="match status" value="1"/>
</dbReference>
<dbReference type="PANTHER" id="PTHR43303">
    <property type="entry name" value="NADPH DEHYDROGENASE C23G7.10C-RELATED"/>
    <property type="match status" value="1"/>
</dbReference>
<evidence type="ECO:0000313" key="7">
    <source>
        <dbReference type="EMBL" id="KMO86732.1"/>
    </source>
</evidence>
<dbReference type="Proteomes" id="UP000036503">
    <property type="component" value="Unassembled WGS sequence"/>
</dbReference>
<dbReference type="GO" id="GO:0050661">
    <property type="term" value="F:NADP binding"/>
    <property type="evidence" value="ECO:0007669"/>
    <property type="project" value="InterPro"/>
</dbReference>